<comment type="caution">
    <text evidence="1">The sequence shown here is derived from an EMBL/GenBank/DDBJ whole genome shotgun (WGS) entry which is preliminary data.</text>
</comment>
<evidence type="ECO:0000313" key="2">
    <source>
        <dbReference type="Proteomes" id="UP000182229"/>
    </source>
</evidence>
<reference evidence="2" key="1">
    <citation type="submission" date="2016-11" db="EMBL/GenBank/DDBJ databases">
        <authorList>
            <person name="Shukria A."/>
            <person name="Stevens D.C."/>
        </authorList>
    </citation>
    <scope>NUCLEOTIDE SEQUENCE [LARGE SCALE GENOMIC DNA]</scope>
    <source>
        <strain evidence="2">Cbfe23</strain>
    </source>
</reference>
<organism evidence="1 2">
    <name type="scientific">Cystobacter ferrugineus</name>
    <dbReference type="NCBI Taxonomy" id="83449"/>
    <lineage>
        <taxon>Bacteria</taxon>
        <taxon>Pseudomonadati</taxon>
        <taxon>Myxococcota</taxon>
        <taxon>Myxococcia</taxon>
        <taxon>Myxococcales</taxon>
        <taxon>Cystobacterineae</taxon>
        <taxon>Archangiaceae</taxon>
        <taxon>Cystobacter</taxon>
    </lineage>
</organism>
<sequence length="180" mass="20562">MRFISWLELRIAGTDLPQRLMGGVLVCGDAAQQELAGEALELIDQYSPELRAQRQGVLNRVVATEDDSSYSRQIGVAYVNFREWSDALSLGVLLLYFLEYGHMFAALPKVRPADVKVRIRASWISPRRFAEWYGETHDLEEEEVGAVMEMIDTLEEAELQRAGRTGLYWRVRLLLEALRS</sequence>
<dbReference type="EMBL" id="MPIN01000029">
    <property type="protein sequence ID" value="OJH33719.1"/>
    <property type="molecule type" value="Genomic_DNA"/>
</dbReference>
<dbReference type="Proteomes" id="UP000182229">
    <property type="component" value="Unassembled WGS sequence"/>
</dbReference>
<name>A0A1L9AUN9_9BACT</name>
<reference evidence="1 2" key="2">
    <citation type="submission" date="2016-12" db="EMBL/GenBank/DDBJ databases">
        <title>Draft Genome Sequence of Cystobacter ferrugineus Strain Cbfe23.</title>
        <authorList>
            <person name="Akbar S."/>
            <person name="Dowd S.E."/>
            <person name="Stevens D.C."/>
        </authorList>
    </citation>
    <scope>NUCLEOTIDE SEQUENCE [LARGE SCALE GENOMIC DNA]</scope>
    <source>
        <strain evidence="1 2">Cbfe23</strain>
    </source>
</reference>
<evidence type="ECO:0000313" key="1">
    <source>
        <dbReference type="EMBL" id="OJH33719.1"/>
    </source>
</evidence>
<protein>
    <submittedName>
        <fullName evidence="1">Uncharacterized protein</fullName>
    </submittedName>
</protein>
<dbReference type="AlphaFoldDB" id="A0A1L9AUN9"/>
<proteinExistence type="predicted"/>
<dbReference type="RefSeq" id="WP_071905231.1">
    <property type="nucleotide sequence ID" value="NZ_MPIN01000029.1"/>
</dbReference>
<accession>A0A1L9AUN9</accession>
<gene>
    <name evidence="1" type="ORF">BON30_47175</name>
</gene>
<keyword evidence="2" id="KW-1185">Reference proteome</keyword>
<dbReference type="STRING" id="83449.BON30_47175"/>